<evidence type="ECO:0000313" key="1">
    <source>
        <dbReference type="EMBL" id="KAG2599910.1"/>
    </source>
</evidence>
<proteinExistence type="predicted"/>
<dbReference type="AlphaFoldDB" id="A0A8T0SMU8"/>
<evidence type="ECO:0000313" key="2">
    <source>
        <dbReference type="Proteomes" id="UP000823388"/>
    </source>
</evidence>
<protein>
    <submittedName>
        <fullName evidence="1">Uncharacterized protein</fullName>
    </submittedName>
</protein>
<comment type="caution">
    <text evidence="1">The sequence shown here is derived from an EMBL/GenBank/DDBJ whole genome shotgun (WGS) entry which is preliminary data.</text>
</comment>
<dbReference type="Proteomes" id="UP000823388">
    <property type="component" value="Chromosome 5K"/>
</dbReference>
<accession>A0A8T0SMU8</accession>
<reference evidence="1" key="1">
    <citation type="submission" date="2020-05" db="EMBL/GenBank/DDBJ databases">
        <title>WGS assembly of Panicum virgatum.</title>
        <authorList>
            <person name="Lovell J.T."/>
            <person name="Jenkins J."/>
            <person name="Shu S."/>
            <person name="Juenger T.E."/>
            <person name="Schmutz J."/>
        </authorList>
    </citation>
    <scope>NUCLEOTIDE SEQUENCE</scope>
    <source>
        <strain evidence="1">AP13</strain>
    </source>
</reference>
<name>A0A8T0SMU8_PANVG</name>
<organism evidence="1 2">
    <name type="scientific">Panicum virgatum</name>
    <name type="common">Blackwell switchgrass</name>
    <dbReference type="NCBI Taxonomy" id="38727"/>
    <lineage>
        <taxon>Eukaryota</taxon>
        <taxon>Viridiplantae</taxon>
        <taxon>Streptophyta</taxon>
        <taxon>Embryophyta</taxon>
        <taxon>Tracheophyta</taxon>
        <taxon>Spermatophyta</taxon>
        <taxon>Magnoliopsida</taxon>
        <taxon>Liliopsida</taxon>
        <taxon>Poales</taxon>
        <taxon>Poaceae</taxon>
        <taxon>PACMAD clade</taxon>
        <taxon>Panicoideae</taxon>
        <taxon>Panicodae</taxon>
        <taxon>Paniceae</taxon>
        <taxon>Panicinae</taxon>
        <taxon>Panicum</taxon>
        <taxon>Panicum sect. Hiantes</taxon>
    </lineage>
</organism>
<keyword evidence="2" id="KW-1185">Reference proteome</keyword>
<gene>
    <name evidence="1" type="ORF">PVAP13_5KG297100</name>
</gene>
<dbReference type="EMBL" id="CM029045">
    <property type="protein sequence ID" value="KAG2599910.1"/>
    <property type="molecule type" value="Genomic_DNA"/>
</dbReference>
<sequence length="108" mass="11711">MAAKHQVSLLVTIGDSHCHTSPTPTLLLHVAGCAFSVLPIDCHHTQAGDLLVLSSIISRLKILLSPDEIPTYPMTANRNPLNITLAANQPMDRWNQSNHARALDDGNI</sequence>